<dbReference type="NCBIfam" id="TIGR02098">
    <property type="entry name" value="MJ0042_CXXC"/>
    <property type="match status" value="1"/>
</dbReference>
<feature type="compositionally biased region" description="Pro residues" evidence="1">
    <location>
        <begin position="47"/>
        <end position="65"/>
    </location>
</feature>
<name>A0A1Y6B4I8_9PROT</name>
<keyword evidence="2" id="KW-0472">Membrane</keyword>
<protein>
    <submittedName>
        <fullName evidence="4">MJ0042 family finger-like domain-containing protein</fullName>
    </submittedName>
</protein>
<dbReference type="RefSeq" id="WP_085120764.1">
    <property type="nucleotide sequence ID" value="NZ_FWZX01000001.1"/>
</dbReference>
<dbReference type="Pfam" id="PF11906">
    <property type="entry name" value="DUF3426"/>
    <property type="match status" value="1"/>
</dbReference>
<keyword evidence="2" id="KW-1133">Transmembrane helix</keyword>
<feature type="compositionally biased region" description="Basic and acidic residues" evidence="1">
    <location>
        <begin position="76"/>
        <end position="100"/>
    </location>
</feature>
<organism evidence="4 5">
    <name type="scientific">Tistlia consotensis USBA 355</name>
    <dbReference type="NCBI Taxonomy" id="560819"/>
    <lineage>
        <taxon>Bacteria</taxon>
        <taxon>Pseudomonadati</taxon>
        <taxon>Pseudomonadota</taxon>
        <taxon>Alphaproteobacteria</taxon>
        <taxon>Rhodospirillales</taxon>
        <taxon>Rhodovibrionaceae</taxon>
        <taxon>Tistlia</taxon>
    </lineage>
</organism>
<evidence type="ECO:0000313" key="5">
    <source>
        <dbReference type="Proteomes" id="UP000192917"/>
    </source>
</evidence>
<reference evidence="4 5" key="1">
    <citation type="submission" date="2017-04" db="EMBL/GenBank/DDBJ databases">
        <authorList>
            <person name="Afonso C.L."/>
            <person name="Miller P.J."/>
            <person name="Scott M.A."/>
            <person name="Spackman E."/>
            <person name="Goraichik I."/>
            <person name="Dimitrov K.M."/>
            <person name="Suarez D.L."/>
            <person name="Swayne D.E."/>
        </authorList>
    </citation>
    <scope>NUCLEOTIDE SEQUENCE [LARGE SCALE GENOMIC DNA]</scope>
    <source>
        <strain evidence="4 5">USBA 355</strain>
    </source>
</reference>
<dbReference type="Pfam" id="PF13717">
    <property type="entry name" value="Zn_ribbon_4"/>
    <property type="match status" value="1"/>
</dbReference>
<proteinExistence type="predicted"/>
<dbReference type="AlphaFoldDB" id="A0A1Y6B4I8"/>
<keyword evidence="5" id="KW-1185">Reference proteome</keyword>
<evidence type="ECO:0000256" key="2">
    <source>
        <dbReference type="SAM" id="Phobius"/>
    </source>
</evidence>
<dbReference type="Proteomes" id="UP000192917">
    <property type="component" value="Unassembled WGS sequence"/>
</dbReference>
<feature type="domain" description="Zinc finger/thioredoxin putative" evidence="3">
    <location>
        <begin position="1"/>
        <end position="35"/>
    </location>
</feature>
<dbReference type="EMBL" id="FWZX01000001">
    <property type="protein sequence ID" value="SME91624.1"/>
    <property type="molecule type" value="Genomic_DNA"/>
</dbReference>
<accession>A0A1Y6B4I8</accession>
<dbReference type="InterPro" id="IPR021834">
    <property type="entry name" value="DUF3426"/>
</dbReference>
<evidence type="ECO:0000256" key="1">
    <source>
        <dbReference type="SAM" id="MobiDB-lite"/>
    </source>
</evidence>
<evidence type="ECO:0000259" key="3">
    <source>
        <dbReference type="Pfam" id="PF13717"/>
    </source>
</evidence>
<gene>
    <name evidence="4" type="ORF">SAMN05428998_101421</name>
</gene>
<keyword evidence="2" id="KW-0812">Transmembrane</keyword>
<feature type="transmembrane region" description="Helical" evidence="2">
    <location>
        <begin position="122"/>
        <end position="145"/>
    </location>
</feature>
<dbReference type="InterPro" id="IPR011723">
    <property type="entry name" value="Znf/thioredoxin_put"/>
</dbReference>
<sequence>MEIACPNCAKRFRVPTEKLAPNGRKVRCAACGHVWHQPAPEGAAPAQPAPGPAAAPPAPARPAAPKPAAAESAEQWPRDPHRAEPAYDRPPIFDEPHFGEPRRFELAGDGDYARLSRGRSRVVLLLGWLLLLLVVAALLGGGWYYRNQVVATVPELQQIYDLLGVPLENGHPGVALRDVTTQLNTVDGSRVMTITGSVVNIGDEERKVPLLVATVTDKTGAVLVEWRFEAGKALLAPGEKVAFETKREAIPRGELSVRVDFVLH</sequence>
<dbReference type="STRING" id="560819.SAMN05428998_101421"/>
<feature type="region of interest" description="Disordered" evidence="1">
    <location>
        <begin position="37"/>
        <end position="100"/>
    </location>
</feature>
<evidence type="ECO:0000313" key="4">
    <source>
        <dbReference type="EMBL" id="SME91624.1"/>
    </source>
</evidence>